<evidence type="ECO:0000313" key="4">
    <source>
        <dbReference type="EMBL" id="KAF2434350.1"/>
    </source>
</evidence>
<keyword evidence="2" id="KW-0521">NADP</keyword>
<dbReference type="PRINTS" id="PR00081">
    <property type="entry name" value="GDHRDH"/>
</dbReference>
<dbReference type="PANTHER" id="PTHR43618:SF18">
    <property type="entry name" value="SHORT CHAIN DEHYDROGENASE_REDUCTASE FAMILY (AFU_ORTHOLOGUE AFUA_5G12480)"/>
    <property type="match status" value="1"/>
</dbReference>
<keyword evidence="3" id="KW-0560">Oxidoreductase</keyword>
<dbReference type="Pfam" id="PF00106">
    <property type="entry name" value="adh_short"/>
    <property type="match status" value="1"/>
</dbReference>
<evidence type="ECO:0000256" key="2">
    <source>
        <dbReference type="ARBA" id="ARBA00022857"/>
    </source>
</evidence>
<dbReference type="InterPro" id="IPR020904">
    <property type="entry name" value="Sc_DH/Rdtase_CS"/>
</dbReference>
<dbReference type="OrthoDB" id="2898618at2759"/>
<protein>
    <submittedName>
        <fullName evidence="4">NAD(P)-binding protein</fullName>
    </submittedName>
</protein>
<evidence type="ECO:0000256" key="1">
    <source>
        <dbReference type="ARBA" id="ARBA00006484"/>
    </source>
</evidence>
<sequence length="261" mass="27058">MSIKIDSLFNVNGLVALITGGGTGLGLMMPKSLALNGAHKVYIVGRRLDKLESAAKESPSGNIIPIVGDVTDKASIEAAAERVRNETGYLNLLVCNSGVIGPNYAINMLPGTSAKDLQHQVLSTPMEEFTNAFAVSVSVLVTGSIAAYNRNVGAGIAYNASKAAVTHLVKVLAGIFVPYSIRVNALAPGLFPSEISAGLLAGKGGTEEGSFPQSFIPAERTGDEQDMAGTILYMASRAGAYCNALILVIDGGRLTLLPGSY</sequence>
<dbReference type="InterPro" id="IPR002347">
    <property type="entry name" value="SDR_fam"/>
</dbReference>
<dbReference type="SUPFAM" id="SSF51735">
    <property type="entry name" value="NAD(P)-binding Rossmann-fold domains"/>
    <property type="match status" value="1"/>
</dbReference>
<proteinExistence type="inferred from homology"/>
<accession>A0A9P4NXR1</accession>
<name>A0A9P4NXR1_9PEZI</name>
<evidence type="ECO:0000313" key="5">
    <source>
        <dbReference type="Proteomes" id="UP000800235"/>
    </source>
</evidence>
<comment type="caution">
    <text evidence="4">The sequence shown here is derived from an EMBL/GenBank/DDBJ whole genome shotgun (WGS) entry which is preliminary data.</text>
</comment>
<dbReference type="GO" id="GO:0016491">
    <property type="term" value="F:oxidoreductase activity"/>
    <property type="evidence" value="ECO:0007669"/>
    <property type="project" value="UniProtKB-KW"/>
</dbReference>
<dbReference type="Gene3D" id="3.40.50.720">
    <property type="entry name" value="NAD(P)-binding Rossmann-like Domain"/>
    <property type="match status" value="1"/>
</dbReference>
<dbReference type="EMBL" id="MU007017">
    <property type="protein sequence ID" value="KAF2434350.1"/>
    <property type="molecule type" value="Genomic_DNA"/>
</dbReference>
<dbReference type="InterPro" id="IPR052178">
    <property type="entry name" value="Sec_Metab_Biosynth_SDR"/>
</dbReference>
<reference evidence="4" key="1">
    <citation type="journal article" date="2020" name="Stud. Mycol.">
        <title>101 Dothideomycetes genomes: a test case for predicting lifestyles and emergence of pathogens.</title>
        <authorList>
            <person name="Haridas S."/>
            <person name="Albert R."/>
            <person name="Binder M."/>
            <person name="Bloem J."/>
            <person name="Labutti K."/>
            <person name="Salamov A."/>
            <person name="Andreopoulos B."/>
            <person name="Baker S."/>
            <person name="Barry K."/>
            <person name="Bills G."/>
            <person name="Bluhm B."/>
            <person name="Cannon C."/>
            <person name="Castanera R."/>
            <person name="Culley D."/>
            <person name="Daum C."/>
            <person name="Ezra D."/>
            <person name="Gonzalez J."/>
            <person name="Henrissat B."/>
            <person name="Kuo A."/>
            <person name="Liang C."/>
            <person name="Lipzen A."/>
            <person name="Lutzoni F."/>
            <person name="Magnuson J."/>
            <person name="Mondo S."/>
            <person name="Nolan M."/>
            <person name="Ohm R."/>
            <person name="Pangilinan J."/>
            <person name="Park H.-J."/>
            <person name="Ramirez L."/>
            <person name="Alfaro M."/>
            <person name="Sun H."/>
            <person name="Tritt A."/>
            <person name="Yoshinaga Y."/>
            <person name="Zwiers L.-H."/>
            <person name="Turgeon B."/>
            <person name="Goodwin S."/>
            <person name="Spatafora J."/>
            <person name="Crous P."/>
            <person name="Grigoriev I."/>
        </authorList>
    </citation>
    <scope>NUCLEOTIDE SEQUENCE</scope>
    <source>
        <strain evidence="4">CBS 130266</strain>
    </source>
</reference>
<evidence type="ECO:0000256" key="3">
    <source>
        <dbReference type="ARBA" id="ARBA00023002"/>
    </source>
</evidence>
<dbReference type="Proteomes" id="UP000800235">
    <property type="component" value="Unassembled WGS sequence"/>
</dbReference>
<keyword evidence="5" id="KW-1185">Reference proteome</keyword>
<dbReference type="PROSITE" id="PS00061">
    <property type="entry name" value="ADH_SHORT"/>
    <property type="match status" value="1"/>
</dbReference>
<dbReference type="CDD" id="cd05233">
    <property type="entry name" value="SDR_c"/>
    <property type="match status" value="1"/>
</dbReference>
<comment type="similarity">
    <text evidence="1">Belongs to the short-chain dehydrogenases/reductases (SDR) family.</text>
</comment>
<gene>
    <name evidence="4" type="ORF">EJ08DRAFT_727155</name>
</gene>
<dbReference type="InterPro" id="IPR036291">
    <property type="entry name" value="NAD(P)-bd_dom_sf"/>
</dbReference>
<dbReference type="AlphaFoldDB" id="A0A9P4NXR1"/>
<organism evidence="4 5">
    <name type="scientific">Tothia fuscella</name>
    <dbReference type="NCBI Taxonomy" id="1048955"/>
    <lineage>
        <taxon>Eukaryota</taxon>
        <taxon>Fungi</taxon>
        <taxon>Dikarya</taxon>
        <taxon>Ascomycota</taxon>
        <taxon>Pezizomycotina</taxon>
        <taxon>Dothideomycetes</taxon>
        <taxon>Pleosporomycetidae</taxon>
        <taxon>Venturiales</taxon>
        <taxon>Cylindrosympodiaceae</taxon>
        <taxon>Tothia</taxon>
    </lineage>
</organism>
<dbReference type="PANTHER" id="PTHR43618">
    <property type="entry name" value="7-ALPHA-HYDROXYSTEROID DEHYDROGENASE"/>
    <property type="match status" value="1"/>
</dbReference>